<dbReference type="Proteomes" id="UP000078284">
    <property type="component" value="Unassembled WGS sequence"/>
</dbReference>
<accession>A0A178U711</accession>
<sequence>FTRDTSLRLVRKITREKELGRTVGIGKVFVKTHTKPDGTYVNKKAEKIAKNYEQKLQVKVSEMEAETSNVSDGESRPRQLTTDDCTLIFLQEHLPDLVTGKRKHLGKSSSFVALQVQLNEAQQKLEEKAAHNAKREEEQTKGVVEKYLRQTDPTFLHFIESHSPESTTEPISSPTTS</sequence>
<comment type="caution">
    <text evidence="2">The sequence shown here is derived from an EMBL/GenBank/DDBJ whole genome shotgun (WGS) entry which is preliminary data.</text>
</comment>
<proteinExistence type="predicted"/>
<name>A0A178U711_ARATH</name>
<protein>
    <submittedName>
        <fullName evidence="2">Uncharacterized protein</fullName>
    </submittedName>
</protein>
<dbReference type="InterPro" id="IPR004252">
    <property type="entry name" value="Probable_transposase_24"/>
</dbReference>
<keyword evidence="1" id="KW-0175">Coiled coil</keyword>
<reference evidence="3" key="1">
    <citation type="journal article" date="2016" name="Proc. Natl. Acad. Sci. U.S.A.">
        <title>Chromosome-level assembly of Arabidopsis thaliana Ler reveals the extent of translocation and inversion polymorphisms.</title>
        <authorList>
            <person name="Zapata L."/>
            <person name="Ding J."/>
            <person name="Willing E.M."/>
            <person name="Hartwig B."/>
            <person name="Bezdan D."/>
            <person name="Jiao W.B."/>
            <person name="Patel V."/>
            <person name="Velikkakam James G."/>
            <person name="Koornneef M."/>
            <person name="Ossowski S."/>
            <person name="Schneeberger K."/>
        </authorList>
    </citation>
    <scope>NUCLEOTIDE SEQUENCE [LARGE SCALE GENOMIC DNA]</scope>
    <source>
        <strain evidence="3">cv. Landsberg erecta</strain>
    </source>
</reference>
<gene>
    <name evidence="2" type="ORF">AXX17_ATUG00410</name>
</gene>
<organism evidence="2 3">
    <name type="scientific">Arabidopsis thaliana</name>
    <name type="common">Mouse-ear cress</name>
    <dbReference type="NCBI Taxonomy" id="3702"/>
    <lineage>
        <taxon>Eukaryota</taxon>
        <taxon>Viridiplantae</taxon>
        <taxon>Streptophyta</taxon>
        <taxon>Embryophyta</taxon>
        <taxon>Tracheophyta</taxon>
        <taxon>Spermatophyta</taxon>
        <taxon>Magnoliopsida</taxon>
        <taxon>eudicotyledons</taxon>
        <taxon>Gunneridae</taxon>
        <taxon>Pentapetalae</taxon>
        <taxon>rosids</taxon>
        <taxon>malvids</taxon>
        <taxon>Brassicales</taxon>
        <taxon>Brassicaceae</taxon>
        <taxon>Camelineae</taxon>
        <taxon>Arabidopsis</taxon>
    </lineage>
</organism>
<feature type="coiled-coil region" evidence="1">
    <location>
        <begin position="111"/>
        <end position="141"/>
    </location>
</feature>
<dbReference type="AlphaFoldDB" id="A0A178U711"/>
<evidence type="ECO:0000256" key="1">
    <source>
        <dbReference type="SAM" id="Coils"/>
    </source>
</evidence>
<feature type="non-terminal residue" evidence="2">
    <location>
        <position position="1"/>
    </location>
</feature>
<evidence type="ECO:0000313" key="2">
    <source>
        <dbReference type="EMBL" id="OAO89420.1"/>
    </source>
</evidence>
<evidence type="ECO:0000313" key="3">
    <source>
        <dbReference type="Proteomes" id="UP000078284"/>
    </source>
</evidence>
<dbReference type="Pfam" id="PF03004">
    <property type="entry name" value="Transposase_24"/>
    <property type="match status" value="1"/>
</dbReference>
<dbReference type="EMBL" id="LUHQ01000008">
    <property type="protein sequence ID" value="OAO89420.1"/>
    <property type="molecule type" value="Genomic_DNA"/>
</dbReference>